<evidence type="ECO:0000256" key="3">
    <source>
        <dbReference type="SAM" id="MobiDB-lite"/>
    </source>
</evidence>
<accession>A0A0P1AYA2</accession>
<dbReference type="PANTHER" id="PTHR45973:SF8">
    <property type="entry name" value="LEUCINE-RICH REPEAT-CONTAINING PROTEIN 49"/>
    <property type="match status" value="1"/>
</dbReference>
<protein>
    <submittedName>
        <fullName evidence="4">Protein phosphatase 1, regulatory subunit, and related proteins</fullName>
    </submittedName>
</protein>
<organism evidence="4 5">
    <name type="scientific">Plasmopara halstedii</name>
    <name type="common">Downy mildew of sunflower</name>
    <dbReference type="NCBI Taxonomy" id="4781"/>
    <lineage>
        <taxon>Eukaryota</taxon>
        <taxon>Sar</taxon>
        <taxon>Stramenopiles</taxon>
        <taxon>Oomycota</taxon>
        <taxon>Peronosporomycetes</taxon>
        <taxon>Peronosporales</taxon>
        <taxon>Peronosporaceae</taxon>
        <taxon>Plasmopara</taxon>
    </lineage>
</organism>
<dbReference type="SUPFAM" id="SSF52058">
    <property type="entry name" value="L domain-like"/>
    <property type="match status" value="1"/>
</dbReference>
<evidence type="ECO:0000256" key="2">
    <source>
        <dbReference type="ARBA" id="ARBA00022737"/>
    </source>
</evidence>
<dbReference type="InterPro" id="IPR050576">
    <property type="entry name" value="Cilia_flagella_integrity"/>
</dbReference>
<dbReference type="Pfam" id="PF14580">
    <property type="entry name" value="LRR_9"/>
    <property type="match status" value="1"/>
</dbReference>
<evidence type="ECO:0000313" key="4">
    <source>
        <dbReference type="EMBL" id="CEG47430.1"/>
    </source>
</evidence>
<dbReference type="PANTHER" id="PTHR45973">
    <property type="entry name" value="PROTEIN PHOSPHATASE 1 REGULATORY SUBUNIT SDS22-RELATED"/>
    <property type="match status" value="1"/>
</dbReference>
<dbReference type="Pfam" id="PF12799">
    <property type="entry name" value="LRR_4"/>
    <property type="match status" value="1"/>
</dbReference>
<dbReference type="AlphaFoldDB" id="A0A0P1AYA2"/>
<dbReference type="InterPro" id="IPR003591">
    <property type="entry name" value="Leu-rich_rpt_typical-subtyp"/>
</dbReference>
<dbReference type="EMBL" id="CCYD01002577">
    <property type="protein sequence ID" value="CEG47430.1"/>
    <property type="molecule type" value="Genomic_DNA"/>
</dbReference>
<dbReference type="InterPro" id="IPR001611">
    <property type="entry name" value="Leu-rich_rpt"/>
</dbReference>
<dbReference type="Gene3D" id="3.80.10.10">
    <property type="entry name" value="Ribonuclease Inhibitor"/>
    <property type="match status" value="2"/>
</dbReference>
<evidence type="ECO:0000256" key="1">
    <source>
        <dbReference type="ARBA" id="ARBA00022614"/>
    </source>
</evidence>
<keyword evidence="5" id="KW-1185">Reference proteome</keyword>
<dbReference type="GeneID" id="36399360"/>
<dbReference type="OrthoDB" id="1939344at2759"/>
<dbReference type="InterPro" id="IPR032675">
    <property type="entry name" value="LRR_dom_sf"/>
</dbReference>
<dbReference type="Proteomes" id="UP000054928">
    <property type="component" value="Unassembled WGS sequence"/>
</dbReference>
<feature type="compositionally biased region" description="Basic and acidic residues" evidence="3">
    <location>
        <begin position="569"/>
        <end position="586"/>
    </location>
</feature>
<name>A0A0P1AYA2_PLAHL</name>
<sequence>MPIEILDKVTATRRESSSKLDKGISKNRTLPSRGFEEKATILRASNFSNALQTSARYVPKTVWTKQYSYKVPTPDIRAGGLILSTQSKRIEMATFPSHRWHILPTQHDRSGTLDSAPRDYLKLSQNKARVRHASGSQIRPSGSQNNVRGFVRKSPEVWSNSSLSAKTWSKLGRPNSHTSDHRMKLQTDSLSKSNKKLAGVKKPANASSEEVHFALTPEIPGIPIVYRNENAKAINLERMSLDRRNLPVIPLLEGEESLRQLYLQNNTIQKIDNLLSLPNLIFLDLCNNHIEKLENLHHVPNLRVLMMGSNRLTIIENLECLKKLDVLDLHSNKIEQMQNLNDLKELRILNLAGNLISTVESIDKLMQLTELNLRRNRISSIKAIGALPSLSRVYLSNNNLETFDSIEPLFQVVSINELRLDLNGCTSNVKEYRARMIRNFPSLNNLDSVILTDADREEAFLQTADNKGIDTVKEVTSVHAISCVTTHWENRAELEKFSKDSQCVPFPSSWADPARKSLTSVVNLVKEEAKPTSLEEQAEHCINAGSSKVNVCDEDQHIDNKLSTQSQHSDVRSAEASKDVASDRQHAARISNVTQDALDIEKKIAAFDHAWKDILLSIVKETLRDIERHDNFMSGCLDIL</sequence>
<feature type="region of interest" description="Disordered" evidence="3">
    <location>
        <begin position="128"/>
        <end position="148"/>
    </location>
</feature>
<keyword evidence="2" id="KW-0677">Repeat</keyword>
<dbReference type="SMART" id="SM00369">
    <property type="entry name" value="LRR_TYP"/>
    <property type="match status" value="6"/>
</dbReference>
<evidence type="ECO:0000313" key="5">
    <source>
        <dbReference type="Proteomes" id="UP000054928"/>
    </source>
</evidence>
<dbReference type="PROSITE" id="PS51450">
    <property type="entry name" value="LRR"/>
    <property type="match status" value="6"/>
</dbReference>
<feature type="region of interest" description="Disordered" evidence="3">
    <location>
        <begin position="561"/>
        <end position="586"/>
    </location>
</feature>
<dbReference type="InterPro" id="IPR025875">
    <property type="entry name" value="Leu-rich_rpt_4"/>
</dbReference>
<dbReference type="OMA" id="MVANDMK"/>
<dbReference type="RefSeq" id="XP_024583799.1">
    <property type="nucleotide sequence ID" value="XM_024718396.1"/>
</dbReference>
<proteinExistence type="predicted"/>
<dbReference type="SMART" id="SM00365">
    <property type="entry name" value="LRR_SD22"/>
    <property type="match status" value="7"/>
</dbReference>
<reference evidence="5" key="1">
    <citation type="submission" date="2014-09" db="EMBL/GenBank/DDBJ databases">
        <authorList>
            <person name="Sharma Rahul"/>
            <person name="Thines Marco"/>
        </authorList>
    </citation>
    <scope>NUCLEOTIDE SEQUENCE [LARGE SCALE GENOMIC DNA]</scope>
</reference>
<dbReference type="STRING" id="4781.A0A0P1AYA2"/>
<keyword evidence="1" id="KW-0433">Leucine-rich repeat</keyword>
<feature type="compositionally biased region" description="Polar residues" evidence="3">
    <location>
        <begin position="134"/>
        <end position="147"/>
    </location>
</feature>